<dbReference type="InterPro" id="IPR033580">
    <property type="entry name" value="Nurim-like"/>
</dbReference>
<dbReference type="EC" id="2.1.1.334" evidence="4"/>
<keyword evidence="7" id="KW-0949">S-adenosyl-L-methionine</keyword>
<comment type="similarity">
    <text evidence="3">Belongs to the nurim family.</text>
</comment>
<evidence type="ECO:0000256" key="8">
    <source>
        <dbReference type="ARBA" id="ARBA00022692"/>
    </source>
</evidence>
<feature type="transmembrane region" description="Helical" evidence="12">
    <location>
        <begin position="7"/>
        <end position="33"/>
    </location>
</feature>
<evidence type="ECO:0000256" key="6">
    <source>
        <dbReference type="ARBA" id="ARBA00022679"/>
    </source>
</evidence>
<evidence type="ECO:0000256" key="3">
    <source>
        <dbReference type="ARBA" id="ARBA00010631"/>
    </source>
</evidence>
<dbReference type="RefSeq" id="WP_115592686.1">
    <property type="nucleotide sequence ID" value="NZ_QRHA01000004.1"/>
</dbReference>
<evidence type="ECO:0000313" key="14">
    <source>
        <dbReference type="Proteomes" id="UP000256561"/>
    </source>
</evidence>
<keyword evidence="8 12" id="KW-0812">Transmembrane</keyword>
<feature type="transmembrane region" description="Helical" evidence="12">
    <location>
        <begin position="86"/>
        <end position="104"/>
    </location>
</feature>
<comment type="subcellular location">
    <subcellularLocation>
        <location evidence="2">Membrane</location>
        <topology evidence="2">Multi-pass membrane protein</topology>
    </subcellularLocation>
</comment>
<dbReference type="InterPro" id="IPR054700">
    <property type="entry name" value="MddA"/>
</dbReference>
<keyword evidence="9 12" id="KW-1133">Transmembrane helix</keyword>
<reference evidence="14" key="1">
    <citation type="submission" date="2018-08" db="EMBL/GenBank/DDBJ databases">
        <authorList>
            <person name="Zhang J."/>
            <person name="Du Z.-J."/>
        </authorList>
    </citation>
    <scope>NUCLEOTIDE SEQUENCE [LARGE SCALE GENOMIC DNA]</scope>
    <source>
        <strain evidence="14">KCTC 52655</strain>
    </source>
</reference>
<evidence type="ECO:0000256" key="11">
    <source>
        <dbReference type="ARBA" id="ARBA00048134"/>
    </source>
</evidence>
<name>A0A3D8M9L5_9ALTE</name>
<evidence type="ECO:0000256" key="7">
    <source>
        <dbReference type="ARBA" id="ARBA00022691"/>
    </source>
</evidence>
<evidence type="ECO:0000256" key="4">
    <source>
        <dbReference type="ARBA" id="ARBA00012149"/>
    </source>
</evidence>
<dbReference type="GO" id="GO:0032259">
    <property type="term" value="P:methylation"/>
    <property type="evidence" value="ECO:0007669"/>
    <property type="project" value="UniProtKB-KW"/>
</dbReference>
<evidence type="ECO:0000256" key="10">
    <source>
        <dbReference type="ARBA" id="ARBA00023136"/>
    </source>
</evidence>
<dbReference type="OrthoDB" id="9789029at2"/>
<evidence type="ECO:0000256" key="1">
    <source>
        <dbReference type="ARBA" id="ARBA00002096"/>
    </source>
</evidence>
<organism evidence="13 14">
    <name type="scientific">Alteromonas aestuariivivens</name>
    <dbReference type="NCBI Taxonomy" id="1938339"/>
    <lineage>
        <taxon>Bacteria</taxon>
        <taxon>Pseudomonadati</taxon>
        <taxon>Pseudomonadota</taxon>
        <taxon>Gammaproteobacteria</taxon>
        <taxon>Alteromonadales</taxon>
        <taxon>Alteromonadaceae</taxon>
        <taxon>Alteromonas/Salinimonas group</taxon>
        <taxon>Alteromonas</taxon>
    </lineage>
</organism>
<evidence type="ECO:0000313" key="13">
    <source>
        <dbReference type="EMBL" id="RDV26733.1"/>
    </source>
</evidence>
<comment type="catalytic activity">
    <reaction evidence="11">
        <text>methanethiol + S-adenosyl-L-methionine = dimethyl sulfide + S-adenosyl-L-homocysteine + H(+)</text>
        <dbReference type="Rhea" id="RHEA:50428"/>
        <dbReference type="ChEBI" id="CHEBI:15378"/>
        <dbReference type="ChEBI" id="CHEBI:16007"/>
        <dbReference type="ChEBI" id="CHEBI:17437"/>
        <dbReference type="ChEBI" id="CHEBI:57856"/>
        <dbReference type="ChEBI" id="CHEBI:59789"/>
        <dbReference type="EC" id="2.1.1.334"/>
    </reaction>
</comment>
<keyword evidence="6 13" id="KW-0808">Transferase</keyword>
<feature type="transmembrane region" description="Helical" evidence="12">
    <location>
        <begin position="45"/>
        <end position="65"/>
    </location>
</feature>
<dbReference type="AlphaFoldDB" id="A0A3D8M9L5"/>
<dbReference type="PANTHER" id="PTHR31040">
    <property type="entry name" value="NURIM"/>
    <property type="match status" value="1"/>
</dbReference>
<dbReference type="GO" id="GO:0016020">
    <property type="term" value="C:membrane"/>
    <property type="evidence" value="ECO:0007669"/>
    <property type="project" value="UniProtKB-SubCell"/>
</dbReference>
<dbReference type="GO" id="GO:0008168">
    <property type="term" value="F:methyltransferase activity"/>
    <property type="evidence" value="ECO:0007669"/>
    <property type="project" value="UniProtKB-KW"/>
</dbReference>
<evidence type="ECO:0000256" key="2">
    <source>
        <dbReference type="ARBA" id="ARBA00004141"/>
    </source>
</evidence>
<keyword evidence="5 13" id="KW-0489">Methyltransferase</keyword>
<evidence type="ECO:0000256" key="5">
    <source>
        <dbReference type="ARBA" id="ARBA00022603"/>
    </source>
</evidence>
<comment type="caution">
    <text evidence="13">The sequence shown here is derived from an EMBL/GenBank/DDBJ whole genome shotgun (WGS) entry which is preliminary data.</text>
</comment>
<keyword evidence="14" id="KW-1185">Reference proteome</keyword>
<protein>
    <recommendedName>
        <fullName evidence="4">methanethiol S-methyltransferase</fullName>
        <ecNumber evidence="4">2.1.1.334</ecNumber>
    </recommendedName>
</protein>
<feature type="transmembrane region" description="Helical" evidence="12">
    <location>
        <begin position="124"/>
        <end position="148"/>
    </location>
</feature>
<keyword evidence="10 12" id="KW-0472">Membrane</keyword>
<dbReference type="EMBL" id="QRHA01000004">
    <property type="protein sequence ID" value="RDV26733.1"/>
    <property type="molecule type" value="Genomic_DNA"/>
</dbReference>
<gene>
    <name evidence="13" type="ORF">DXV75_07025</name>
</gene>
<sequence length="253" mass="28799">MKPVMIFAYGLLSYALFFVTFLYSIGFLGNLWVPKSIDSQPTVSLTVALLTDLGLLTLFAVQHSGMARPAFKQWLTRFIPKPAERSTYVLMSTLCLALMMYYWAPLGGTLWQATSNIAVWTLHGLYLTSWALLLYATFLINHFDLFGLRQVYLALRKQPEKPLRFVTPALYRIVRHPIYVGWLGIVWFTPTMTATHALFALGATAYIFLGIKLEERDLEAAHPEYAQYKRKVPALIPNASRKLRRSDKLTAAQ</sequence>
<dbReference type="Proteomes" id="UP000256561">
    <property type="component" value="Unassembled WGS sequence"/>
</dbReference>
<evidence type="ECO:0000256" key="9">
    <source>
        <dbReference type="ARBA" id="ARBA00022989"/>
    </source>
</evidence>
<accession>A0A3D8M9L5</accession>
<comment type="function">
    <text evidence="1">Catalyzes the methylation of methanethiol (MeSH) to yield dimethylsulphide (DMS).</text>
</comment>
<dbReference type="Gene3D" id="1.20.120.1630">
    <property type="match status" value="1"/>
</dbReference>
<dbReference type="PANTHER" id="PTHR31040:SF1">
    <property type="entry name" value="NURIM"/>
    <property type="match status" value="1"/>
</dbReference>
<dbReference type="NCBIfam" id="NF045656">
    <property type="entry name" value="MeththiolMtaseMddA"/>
    <property type="match status" value="1"/>
</dbReference>
<proteinExistence type="inferred from homology"/>
<evidence type="ECO:0000256" key="12">
    <source>
        <dbReference type="SAM" id="Phobius"/>
    </source>
</evidence>